<evidence type="ECO:0000313" key="8">
    <source>
        <dbReference type="EMBL" id="KAJ8460110.1"/>
    </source>
</evidence>
<keyword evidence="2" id="KW-0479">Metal-binding</keyword>
<organism evidence="8 9">
    <name type="scientific">Ensete ventricosum</name>
    <name type="common">Abyssinian banana</name>
    <name type="synonym">Musa ensete</name>
    <dbReference type="NCBI Taxonomy" id="4639"/>
    <lineage>
        <taxon>Eukaryota</taxon>
        <taxon>Viridiplantae</taxon>
        <taxon>Streptophyta</taxon>
        <taxon>Embryophyta</taxon>
        <taxon>Tracheophyta</taxon>
        <taxon>Spermatophyta</taxon>
        <taxon>Magnoliopsida</taxon>
        <taxon>Liliopsida</taxon>
        <taxon>Zingiberales</taxon>
        <taxon>Musaceae</taxon>
        <taxon>Ensete</taxon>
    </lineage>
</organism>
<gene>
    <name evidence="8" type="ORF">OPV22_033036</name>
</gene>
<proteinExistence type="predicted"/>
<comment type="subcellular location">
    <subcellularLocation>
        <location evidence="1">Nucleus</location>
    </subcellularLocation>
</comment>
<feature type="compositionally biased region" description="Polar residues" evidence="6">
    <location>
        <begin position="101"/>
        <end position="112"/>
    </location>
</feature>
<dbReference type="GO" id="GO:0016567">
    <property type="term" value="P:protein ubiquitination"/>
    <property type="evidence" value="ECO:0007669"/>
    <property type="project" value="InterPro"/>
</dbReference>
<dbReference type="GO" id="GO:0005634">
    <property type="term" value="C:nucleus"/>
    <property type="evidence" value="ECO:0007669"/>
    <property type="project" value="UniProtKB-SubCell"/>
</dbReference>
<evidence type="ECO:0000256" key="3">
    <source>
        <dbReference type="ARBA" id="ARBA00022771"/>
    </source>
</evidence>
<dbReference type="AlphaFoldDB" id="A0AAV8PYZ5"/>
<dbReference type="GO" id="GO:0003676">
    <property type="term" value="F:nucleic acid binding"/>
    <property type="evidence" value="ECO:0007669"/>
    <property type="project" value="InterPro"/>
</dbReference>
<evidence type="ECO:0000313" key="9">
    <source>
        <dbReference type="Proteomes" id="UP001222027"/>
    </source>
</evidence>
<dbReference type="EMBL" id="JAQQAF010000009">
    <property type="protein sequence ID" value="KAJ8460110.1"/>
    <property type="molecule type" value="Genomic_DNA"/>
</dbReference>
<dbReference type="InterPro" id="IPR014891">
    <property type="entry name" value="DWNN_domain"/>
</dbReference>
<sequence>MFVHYKFKSAKDFCSLPVDGPLISVADLKLRIFLSKRYGKGRDFDLTVMSAQTNEEYVDDTVMIPTGTSVVIRRMPWPQGRSIVVGEPKSAENSEDVLPQSGGTSATESSSYKLPDESDSCDFEEAFSAIRNEVADQPSNQVLSRLDEDRRIKALVDTPAVDWRSQPKEVFYSEGSTGRAWGGRMACGFGNGLVGFKKPSAGYVCHRCKVPGHFIQHCPTNGDPDFDIRKMKPATGIPRSMLLTTPDGSYSLPNGVAAVLKPNESVFDKEIEGIPSVCRVSDLPPELNCPLCIRDHIITKSMCICGAKHMVADDLIPNVTLRETINSFMVISNRSSSGGSSEKTMFVHYKFKSAKDFCSLPVDGPLISVADLKLRIFLSKRYGKGRDFDLTVMSAQTNEEYVDDTVMIPTGTSVVIRRMPWPQGRSIVVGEPKSAENSEDVLPQSGGTSATESSSYKLPDESDSCDFEEAFSAIRNEVADQPSNQVLSRLDEDRRIKALVDTPAVDWRSQPKEVFYSEGSTGRAWGGRMACGFGNGLVGFKKPSAGYVCHRCKVPGHFIQHCPTNGDPDFDIRKMKPATGIPRSMLLTTPDGSYSLPNGVAAVLKPNESVFDKEIEGIPSVCRVSDLPPELNCPLCIRDHIITKSMCICGAKHMVADDLIPNVTLRETINSFMVISNRSSSGGSSEKTMFVHYKFKSAKDFCSLPVDGPLISVADLKLRIFLSKRYGKGRDFDLTVMSAQTNEEYVDDTVMIPTGTSVVIRRMPWPQGRSIVVGEPKSAENSEDVLPQSGGTSATESSSYKLPDESDSCDFEEAFSAIRNEVADQPSNQVLSRLDEDRRIKALVDTPAVDWRSQPKEVFYSEGSTGRAWGGRMACGFGNGLVGFKKPSAGYVCHRCKVPGHFIQHCPTNGDPDFDIRKMKPATGIPRSMLLTTPDGSYSLPNGVAAVLKPNESVFDKEIEGIPSVCRVSDLPPELNCPLCIRDHIITKSMCICGAKHMVADDLIPNVTLRETINSFMVISNRSSSGGSSDMGSAASKALSPLFSVASKSKQKASSLIIFVVFVHQIVVNVIIVD</sequence>
<name>A0AAV8PYZ5_ENSVE</name>
<comment type="caution">
    <text evidence="8">The sequence shown here is derived from an EMBL/GenBank/DDBJ whole genome shotgun (WGS) entry which is preliminary data.</text>
</comment>
<dbReference type="SMART" id="SM01180">
    <property type="entry name" value="DWNN"/>
    <property type="match status" value="3"/>
</dbReference>
<dbReference type="Proteomes" id="UP001222027">
    <property type="component" value="Unassembled WGS sequence"/>
</dbReference>
<accession>A0AAV8PYZ5</accession>
<dbReference type="Pfam" id="PF08783">
    <property type="entry name" value="DWNN"/>
    <property type="match status" value="3"/>
</dbReference>
<dbReference type="GO" id="GO:0006511">
    <property type="term" value="P:ubiquitin-dependent protein catabolic process"/>
    <property type="evidence" value="ECO:0007669"/>
    <property type="project" value="TreeGrafter"/>
</dbReference>
<feature type="domain" description="DWNN" evidence="7">
    <location>
        <begin position="691"/>
        <end position="764"/>
    </location>
</feature>
<evidence type="ECO:0000256" key="1">
    <source>
        <dbReference type="ARBA" id="ARBA00004123"/>
    </source>
</evidence>
<evidence type="ECO:0000256" key="2">
    <source>
        <dbReference type="ARBA" id="ARBA00022723"/>
    </source>
</evidence>
<dbReference type="InterPro" id="IPR025829">
    <property type="entry name" value="Zn_knuckle_CX2CX3GHX4C"/>
</dbReference>
<feature type="region of interest" description="Disordered" evidence="6">
    <location>
        <begin position="774"/>
        <end position="807"/>
    </location>
</feature>
<keyword evidence="4" id="KW-0862">Zinc</keyword>
<dbReference type="Pfam" id="PF13696">
    <property type="entry name" value="zf-CCHC_2"/>
    <property type="match status" value="3"/>
</dbReference>
<feature type="domain" description="DWNN" evidence="7">
    <location>
        <begin position="3"/>
        <end position="76"/>
    </location>
</feature>
<reference evidence="8 9" key="1">
    <citation type="submission" date="2022-12" db="EMBL/GenBank/DDBJ databases">
        <title>Chromosome-scale assembly of the Ensete ventricosum genome.</title>
        <authorList>
            <person name="Dussert Y."/>
            <person name="Stocks J."/>
            <person name="Wendawek A."/>
            <person name="Woldeyes F."/>
            <person name="Nichols R.A."/>
            <person name="Borrell J.S."/>
        </authorList>
    </citation>
    <scope>NUCLEOTIDE SEQUENCE [LARGE SCALE GENOMIC DNA]</scope>
    <source>
        <strain evidence="9">cv. Maze</strain>
        <tissue evidence="8">Seeds</tissue>
    </source>
</reference>
<dbReference type="Gene3D" id="4.10.60.10">
    <property type="entry name" value="Zinc finger, CCHC-type"/>
    <property type="match status" value="3"/>
</dbReference>
<dbReference type="Gene3D" id="3.10.20.90">
    <property type="entry name" value="Phosphatidylinositol 3-kinase Catalytic Subunit, Chain A, domain 1"/>
    <property type="match status" value="3"/>
</dbReference>
<dbReference type="InterPro" id="IPR001878">
    <property type="entry name" value="Znf_CCHC"/>
</dbReference>
<evidence type="ECO:0000256" key="4">
    <source>
        <dbReference type="ARBA" id="ARBA00022833"/>
    </source>
</evidence>
<keyword evidence="9" id="KW-1185">Reference proteome</keyword>
<feature type="compositionally biased region" description="Polar residues" evidence="6">
    <location>
        <begin position="445"/>
        <end position="456"/>
    </location>
</feature>
<keyword evidence="3" id="KW-0863">Zinc-finger</keyword>
<dbReference type="GO" id="GO:0061630">
    <property type="term" value="F:ubiquitin protein ligase activity"/>
    <property type="evidence" value="ECO:0007669"/>
    <property type="project" value="InterPro"/>
</dbReference>
<feature type="region of interest" description="Disordered" evidence="6">
    <location>
        <begin position="430"/>
        <end position="463"/>
    </location>
</feature>
<dbReference type="InterPro" id="IPR033489">
    <property type="entry name" value="RBBP6"/>
</dbReference>
<feature type="compositionally biased region" description="Polar residues" evidence="6">
    <location>
        <begin position="789"/>
        <end position="800"/>
    </location>
</feature>
<dbReference type="PANTHER" id="PTHR15439:SF0">
    <property type="entry name" value="CELL DIVISION CYCLE AND APOPTOSIS REGULATOR PROTEIN 1-RELATED"/>
    <property type="match status" value="1"/>
</dbReference>
<evidence type="ECO:0000256" key="6">
    <source>
        <dbReference type="SAM" id="MobiDB-lite"/>
    </source>
</evidence>
<evidence type="ECO:0000256" key="5">
    <source>
        <dbReference type="ARBA" id="ARBA00023242"/>
    </source>
</evidence>
<dbReference type="PANTHER" id="PTHR15439">
    <property type="entry name" value="RETINOBLASTOMA-BINDING PROTEIN 6"/>
    <property type="match status" value="1"/>
</dbReference>
<dbReference type="SMART" id="SM00343">
    <property type="entry name" value="ZnF_C2HC"/>
    <property type="match status" value="3"/>
</dbReference>
<dbReference type="GO" id="GO:0006397">
    <property type="term" value="P:mRNA processing"/>
    <property type="evidence" value="ECO:0007669"/>
    <property type="project" value="InterPro"/>
</dbReference>
<dbReference type="PROSITE" id="PS51282">
    <property type="entry name" value="DWNN"/>
    <property type="match status" value="3"/>
</dbReference>
<protein>
    <recommendedName>
        <fullName evidence="7">DWNN domain-containing protein</fullName>
    </recommendedName>
</protein>
<evidence type="ECO:0000259" key="7">
    <source>
        <dbReference type="PROSITE" id="PS51282"/>
    </source>
</evidence>
<dbReference type="GO" id="GO:0008270">
    <property type="term" value="F:zinc ion binding"/>
    <property type="evidence" value="ECO:0007669"/>
    <property type="project" value="UniProtKB-KW"/>
</dbReference>
<feature type="domain" description="DWNN" evidence="7">
    <location>
        <begin position="347"/>
        <end position="420"/>
    </location>
</feature>
<keyword evidence="5" id="KW-0539">Nucleus</keyword>
<feature type="region of interest" description="Disordered" evidence="6">
    <location>
        <begin position="86"/>
        <end position="119"/>
    </location>
</feature>